<proteinExistence type="predicted"/>
<reference evidence="3" key="1">
    <citation type="submission" date="2018-10" db="EMBL/GenBank/DDBJ databases">
        <title>Effector identification in a new, highly contiguous assembly of the strawberry crown rot pathogen Phytophthora cactorum.</title>
        <authorList>
            <person name="Armitage A.D."/>
            <person name="Nellist C.F."/>
            <person name="Bates H."/>
            <person name="Vickerstaff R.J."/>
            <person name="Harrison R.J."/>
        </authorList>
    </citation>
    <scope>NUCLEOTIDE SEQUENCE</scope>
    <source>
        <strain evidence="3">P415</strain>
    </source>
</reference>
<evidence type="ECO:0000313" key="4">
    <source>
        <dbReference type="Proteomes" id="UP000697107"/>
    </source>
</evidence>
<comment type="caution">
    <text evidence="3">The sequence shown here is derived from an EMBL/GenBank/DDBJ whole genome shotgun (WGS) entry which is preliminary data.</text>
</comment>
<accession>A0A8T1F5Z8</accession>
<protein>
    <submittedName>
        <fullName evidence="3">Uncharacterized protein</fullName>
    </submittedName>
</protein>
<organism evidence="3 4">
    <name type="scientific">Phytophthora cactorum</name>
    <dbReference type="NCBI Taxonomy" id="29920"/>
    <lineage>
        <taxon>Eukaryota</taxon>
        <taxon>Sar</taxon>
        <taxon>Stramenopiles</taxon>
        <taxon>Oomycota</taxon>
        <taxon>Peronosporomycetes</taxon>
        <taxon>Peronosporales</taxon>
        <taxon>Peronosporaceae</taxon>
        <taxon>Phytophthora</taxon>
    </lineage>
</organism>
<feature type="compositionally biased region" description="Basic and acidic residues" evidence="2">
    <location>
        <begin position="207"/>
        <end position="217"/>
    </location>
</feature>
<keyword evidence="1" id="KW-0175">Coiled coil</keyword>
<feature type="coiled-coil region" evidence="1">
    <location>
        <begin position="275"/>
        <end position="324"/>
    </location>
</feature>
<evidence type="ECO:0000256" key="1">
    <source>
        <dbReference type="SAM" id="Coils"/>
    </source>
</evidence>
<dbReference type="VEuPathDB" id="FungiDB:PC110_g15684"/>
<dbReference type="Proteomes" id="UP000697107">
    <property type="component" value="Unassembled WGS sequence"/>
</dbReference>
<evidence type="ECO:0000313" key="3">
    <source>
        <dbReference type="EMBL" id="KAG2968891.1"/>
    </source>
</evidence>
<gene>
    <name evidence="3" type="ORF">PC118_g17741</name>
</gene>
<feature type="compositionally biased region" description="Basic and acidic residues" evidence="2">
    <location>
        <begin position="57"/>
        <end position="73"/>
    </location>
</feature>
<feature type="compositionally biased region" description="Basic and acidic residues" evidence="2">
    <location>
        <begin position="176"/>
        <end position="190"/>
    </location>
</feature>
<evidence type="ECO:0000256" key="2">
    <source>
        <dbReference type="SAM" id="MobiDB-lite"/>
    </source>
</evidence>
<sequence>MSSRPGGNVVLSRCGVQGAIVVPCELETACNCVEWRVFRRGVDRLVRFVKPEWRVERAVQQGGHERTEPRGEGRGTIATGNSDFDVAFAGDLWSDEDKPSPSYETVLESSQRTEGPQERIPVVHQPDQTNGRAELVQGESPSPSTPRPVGRSKGSKRASSSTRPTFATPEGTELQVDPRRSGEDAGEQSRHSGKNVTSNRLGGGDLRVLRENMEELGARSAGSGSKRPSSDAPGASSSTYANNKRTRVRKRVETDQLDDKHSHVGGDTLSMLVFLREVTERRTEAENRHRREDREERLAHERLKREEREQVRREEAAAAQQLREDLTRREAAAAVEKNTAVALQLPWPAVLATVCQMMR</sequence>
<feature type="region of interest" description="Disordered" evidence="2">
    <location>
        <begin position="57"/>
        <end position="264"/>
    </location>
</feature>
<name>A0A8T1F5Z8_9STRA</name>
<dbReference type="EMBL" id="RCML01000826">
    <property type="protein sequence ID" value="KAG2968891.1"/>
    <property type="molecule type" value="Genomic_DNA"/>
</dbReference>
<dbReference type="AlphaFoldDB" id="A0A8T1F5Z8"/>
<feature type="compositionally biased region" description="Basic and acidic residues" evidence="2">
    <location>
        <begin position="251"/>
        <end position="264"/>
    </location>
</feature>